<feature type="region of interest" description="Disordered" evidence="1">
    <location>
        <begin position="39"/>
        <end position="71"/>
    </location>
</feature>
<dbReference type="InterPro" id="IPR025403">
    <property type="entry name" value="TgpA-like_C"/>
</dbReference>
<feature type="domain" description="Protein-glutamine gamma-glutamyltransferase-like C-terminal" evidence="3">
    <location>
        <begin position="157"/>
        <end position="225"/>
    </location>
</feature>
<evidence type="ECO:0000313" key="5">
    <source>
        <dbReference type="Proteomes" id="UP000571817"/>
    </source>
</evidence>
<keyword evidence="2" id="KW-0472">Membrane</keyword>
<dbReference type="RefSeq" id="WP_179481789.1">
    <property type="nucleotide sequence ID" value="NZ_JACCFW010000001.1"/>
</dbReference>
<dbReference type="Pfam" id="PF13559">
    <property type="entry name" value="DUF4129"/>
    <property type="match status" value="1"/>
</dbReference>
<gene>
    <name evidence="4" type="ORF">HNR15_002227</name>
</gene>
<evidence type="ECO:0000259" key="3">
    <source>
        <dbReference type="Pfam" id="PF13559"/>
    </source>
</evidence>
<comment type="caution">
    <text evidence="4">The sequence shown here is derived from an EMBL/GenBank/DDBJ whole genome shotgun (WGS) entry which is preliminary data.</text>
</comment>
<organism evidence="4 5">
    <name type="scientific">Allobranchiibius huperziae</name>
    <dbReference type="NCBI Taxonomy" id="1874116"/>
    <lineage>
        <taxon>Bacteria</taxon>
        <taxon>Bacillati</taxon>
        <taxon>Actinomycetota</taxon>
        <taxon>Actinomycetes</taxon>
        <taxon>Micrococcales</taxon>
        <taxon>Dermacoccaceae</taxon>
        <taxon>Allobranchiibius</taxon>
    </lineage>
</organism>
<sequence length="245" mass="25932">MVSGGRATHLQRRVTLIAVGVAVLVLALLAATTRRPAIVHSSSRTTSSTHLPTLTTRSASSSPAATGHRTSGGSGLTVLAVLVVLLAVLLLVLVIAVLAMGAGPLSEALRRRWDQRRSSSASRQHVGSARSEVLTESLPDLLRAVEQGSPRAGIIAAWVRLEGIAADAGVPPHRSETPAELTIRVLDGMDVPGRWILRLADLYREARFSDHPMSEDDRAEAVHCLNSLTAGETVRSTDGSRSGRQ</sequence>
<evidence type="ECO:0000256" key="1">
    <source>
        <dbReference type="SAM" id="MobiDB-lite"/>
    </source>
</evidence>
<proteinExistence type="predicted"/>
<keyword evidence="5" id="KW-1185">Reference proteome</keyword>
<accession>A0A853DJT5</accession>
<keyword evidence="2" id="KW-1133">Transmembrane helix</keyword>
<protein>
    <recommendedName>
        <fullName evidence="3">Protein-glutamine gamma-glutamyltransferase-like C-terminal domain-containing protein</fullName>
    </recommendedName>
</protein>
<dbReference type="AlphaFoldDB" id="A0A853DJT5"/>
<name>A0A853DJT5_9MICO</name>
<dbReference type="Proteomes" id="UP000571817">
    <property type="component" value="Unassembled WGS sequence"/>
</dbReference>
<evidence type="ECO:0000313" key="4">
    <source>
        <dbReference type="EMBL" id="NYJ75264.1"/>
    </source>
</evidence>
<feature type="transmembrane region" description="Helical" evidence="2">
    <location>
        <begin position="78"/>
        <end position="102"/>
    </location>
</feature>
<feature type="compositionally biased region" description="Low complexity" evidence="1">
    <location>
        <begin position="40"/>
        <end position="66"/>
    </location>
</feature>
<dbReference type="EMBL" id="JACCFW010000001">
    <property type="protein sequence ID" value="NYJ75264.1"/>
    <property type="molecule type" value="Genomic_DNA"/>
</dbReference>
<evidence type="ECO:0000256" key="2">
    <source>
        <dbReference type="SAM" id="Phobius"/>
    </source>
</evidence>
<reference evidence="4 5" key="1">
    <citation type="submission" date="2020-07" db="EMBL/GenBank/DDBJ databases">
        <title>Sequencing the genomes of 1000 actinobacteria strains.</title>
        <authorList>
            <person name="Klenk H.-P."/>
        </authorList>
    </citation>
    <scope>NUCLEOTIDE SEQUENCE [LARGE SCALE GENOMIC DNA]</scope>
    <source>
        <strain evidence="4 5">DSM 29531</strain>
    </source>
</reference>
<keyword evidence="2" id="KW-0812">Transmembrane</keyword>